<dbReference type="PANTHER" id="PTHR24260:SF141">
    <property type="entry name" value="TRYPSIN-LIKE PROTEASE TRY-5"/>
    <property type="match status" value="1"/>
</dbReference>
<keyword evidence="2" id="KW-0732">Signal</keyword>
<reference evidence="4" key="1">
    <citation type="submission" date="2023-07" db="EMBL/GenBank/DDBJ databases">
        <authorList>
            <consortium name="CYATHOMIX"/>
        </authorList>
    </citation>
    <scope>NUCLEOTIDE SEQUENCE</scope>
    <source>
        <strain evidence="4">N/A</strain>
    </source>
</reference>
<dbReference type="InterPro" id="IPR043504">
    <property type="entry name" value="Peptidase_S1_PA_chymotrypsin"/>
</dbReference>
<evidence type="ECO:0000313" key="5">
    <source>
        <dbReference type="Proteomes" id="UP001176961"/>
    </source>
</evidence>
<feature type="domain" description="Peptidase S1" evidence="3">
    <location>
        <begin position="80"/>
        <end position="358"/>
    </location>
</feature>
<dbReference type="AlphaFoldDB" id="A0AA36GWE0"/>
<dbReference type="PRINTS" id="PR00722">
    <property type="entry name" value="CHYMOTRYPSIN"/>
</dbReference>
<proteinExistence type="predicted"/>
<name>A0AA36GWE0_CYLNA</name>
<dbReference type="InterPro" id="IPR001314">
    <property type="entry name" value="Peptidase_S1A"/>
</dbReference>
<evidence type="ECO:0000313" key="4">
    <source>
        <dbReference type="EMBL" id="CAJ0599596.1"/>
    </source>
</evidence>
<dbReference type="PANTHER" id="PTHR24260">
    <property type="match status" value="1"/>
</dbReference>
<dbReference type="Proteomes" id="UP001176961">
    <property type="component" value="Unassembled WGS sequence"/>
</dbReference>
<feature type="region of interest" description="Disordered" evidence="1">
    <location>
        <begin position="37"/>
        <end position="58"/>
    </location>
</feature>
<organism evidence="4 5">
    <name type="scientific">Cylicocyclus nassatus</name>
    <name type="common">Nematode worm</name>
    <dbReference type="NCBI Taxonomy" id="53992"/>
    <lineage>
        <taxon>Eukaryota</taxon>
        <taxon>Metazoa</taxon>
        <taxon>Ecdysozoa</taxon>
        <taxon>Nematoda</taxon>
        <taxon>Chromadorea</taxon>
        <taxon>Rhabditida</taxon>
        <taxon>Rhabditina</taxon>
        <taxon>Rhabditomorpha</taxon>
        <taxon>Strongyloidea</taxon>
        <taxon>Strongylidae</taxon>
        <taxon>Cylicocyclus</taxon>
    </lineage>
</organism>
<feature type="chain" id="PRO_5041329680" description="Peptidase S1 domain-containing protein" evidence="2">
    <location>
        <begin position="17"/>
        <end position="361"/>
    </location>
</feature>
<evidence type="ECO:0000259" key="3">
    <source>
        <dbReference type="PROSITE" id="PS50240"/>
    </source>
</evidence>
<dbReference type="Pfam" id="PF00089">
    <property type="entry name" value="Trypsin"/>
    <property type="match status" value="2"/>
</dbReference>
<evidence type="ECO:0000256" key="2">
    <source>
        <dbReference type="SAM" id="SignalP"/>
    </source>
</evidence>
<dbReference type="GO" id="GO:0004252">
    <property type="term" value="F:serine-type endopeptidase activity"/>
    <property type="evidence" value="ECO:0007669"/>
    <property type="project" value="InterPro"/>
</dbReference>
<dbReference type="Gene3D" id="2.40.10.10">
    <property type="entry name" value="Trypsin-like serine proteases"/>
    <property type="match status" value="1"/>
</dbReference>
<dbReference type="InterPro" id="IPR051333">
    <property type="entry name" value="CLIP_Serine_Protease"/>
</dbReference>
<gene>
    <name evidence="4" type="ORF">CYNAS_LOCUS11579</name>
</gene>
<evidence type="ECO:0000256" key="1">
    <source>
        <dbReference type="SAM" id="MobiDB-lite"/>
    </source>
</evidence>
<dbReference type="GO" id="GO:0006508">
    <property type="term" value="P:proteolysis"/>
    <property type="evidence" value="ECO:0007669"/>
    <property type="project" value="InterPro"/>
</dbReference>
<dbReference type="PROSITE" id="PS50240">
    <property type="entry name" value="TRYPSIN_DOM"/>
    <property type="match status" value="1"/>
</dbReference>
<dbReference type="SMART" id="SM00020">
    <property type="entry name" value="Tryp_SPc"/>
    <property type="match status" value="1"/>
</dbReference>
<keyword evidence="5" id="KW-1185">Reference proteome</keyword>
<sequence length="361" mass="40374">MKNYVCALIIFHFTIGHYVVYDARNCGTTQMRNPAQSLAGTRARRSFNDNSNANDDELHLGLNENDVQDDDEDDFMQEKVMGGRRAERGELPWAVLLKISYNGDTYVCGGTLVSRRHVITAAHCFWASNNKKMGCCSPWDMLPEIDAIHNTEVFIGGTCSSAGRFGCTWSDIGRKYKIARYVSAEITAANAFYVLYFAYGCNGTYDIAILELTEDVPKTINHICLPFMHHLEELEDPYLELRSFGWGADPLNHAGEPPPTSPYLQIADLGAKLSKETCDRMKPFEAEDTFCTRSNGQIVCQGDSGGGLTTKIRGRSYLVGIVSYGPKCNSIAEMLPRQSLQVYTDIMYHKKMIETRIQTSS</sequence>
<protein>
    <recommendedName>
        <fullName evidence="3">Peptidase S1 domain-containing protein</fullName>
    </recommendedName>
</protein>
<accession>A0AA36GWE0</accession>
<dbReference type="PROSITE" id="PS00134">
    <property type="entry name" value="TRYPSIN_HIS"/>
    <property type="match status" value="1"/>
</dbReference>
<dbReference type="InterPro" id="IPR001254">
    <property type="entry name" value="Trypsin_dom"/>
</dbReference>
<dbReference type="SUPFAM" id="SSF50494">
    <property type="entry name" value="Trypsin-like serine proteases"/>
    <property type="match status" value="1"/>
</dbReference>
<dbReference type="EMBL" id="CATQJL010000223">
    <property type="protein sequence ID" value="CAJ0599596.1"/>
    <property type="molecule type" value="Genomic_DNA"/>
</dbReference>
<feature type="signal peptide" evidence="2">
    <location>
        <begin position="1"/>
        <end position="16"/>
    </location>
</feature>
<dbReference type="InterPro" id="IPR009003">
    <property type="entry name" value="Peptidase_S1_PA"/>
</dbReference>
<comment type="caution">
    <text evidence="4">The sequence shown here is derived from an EMBL/GenBank/DDBJ whole genome shotgun (WGS) entry which is preliminary data.</text>
</comment>
<dbReference type="InterPro" id="IPR018114">
    <property type="entry name" value="TRYPSIN_HIS"/>
</dbReference>